<feature type="transmembrane region" description="Helical" evidence="1">
    <location>
        <begin position="32"/>
        <end position="55"/>
    </location>
</feature>
<gene>
    <name evidence="2" type="ORF">UR21_C0017G0008</name>
</gene>
<accession>A0A0G0AWP6</accession>
<evidence type="ECO:0000256" key="1">
    <source>
        <dbReference type="SAM" id="Phobius"/>
    </source>
</evidence>
<name>A0A0G0AWP6_9BACT</name>
<protein>
    <recommendedName>
        <fullName evidence="4">DUF4012 domain-containing protein</fullName>
    </recommendedName>
</protein>
<evidence type="ECO:0008006" key="4">
    <source>
        <dbReference type="Google" id="ProtNLM"/>
    </source>
</evidence>
<evidence type="ECO:0000313" key="3">
    <source>
        <dbReference type="Proteomes" id="UP000034803"/>
    </source>
</evidence>
<dbReference type="Pfam" id="PF13196">
    <property type="entry name" value="DUF4012"/>
    <property type="match status" value="1"/>
</dbReference>
<sequence length="646" mass="72498">MEPQPTILIPKIDPEKNGEVLESKKKLKIKPIVIVIPSVILALLAIFIVPLLIFFTKVKAEYAKIQPILVASSFSDVNKIKTNILTIKTSVSEVRNSYKLIGWMKIVPYFGSYVSDLGHGLNAGGLVFDAGEITLDTIDPYLAELGFKDNGQKDGEKTAQERIDFVISSIPGIIPKTDEISKKFAEAEKELSNINPDRYPEKIKNIPVREKLRSILDLFKKVSSYISDSKPLLESMPYLLGIDSDRNYLVLFQNDKELRATGGFLTAYSVMKVSKAKFEPVSSDDIYNLDARYKPVLPAPIAIVDLIKGPYVLSQNIRLRDLNYNPDFKVSMDLFTQESKKVGLKNIDGIIAVDTGLLVNLLDALGEIGVPGFGNFSTKIEPKCNCPQVIYELESFADVEGPIIWDPITGKIILRPANSDNRKKIIGPLMNSILANAFGQPKDKIPKLMDSIFKSVMEKHVLFYLYDEKAQSAVEGFGIAGRIENYEGDYLHINDSNLGGRKSNLYVKQEVDQEIIVTKDGSIEKTVTITYKNPEKYDGWLNSVLPNWVRVYVPKGSTLIAVEGLEKKYDSYEELGKTVFSGYFKLRPEGVSKVTFKYSLPFKKSTDLKMFIQKQPGTDAPLYILRSGKLEEEFLLNVDKEIRIKL</sequence>
<keyword evidence="1" id="KW-0812">Transmembrane</keyword>
<dbReference type="AlphaFoldDB" id="A0A0G0AWP6"/>
<dbReference type="EMBL" id="LBOI01000017">
    <property type="protein sequence ID" value="KKP31050.1"/>
    <property type="molecule type" value="Genomic_DNA"/>
</dbReference>
<reference evidence="2 3" key="1">
    <citation type="journal article" date="2015" name="Nature">
        <title>rRNA introns, odd ribosomes, and small enigmatic genomes across a large radiation of phyla.</title>
        <authorList>
            <person name="Brown C.T."/>
            <person name="Hug L.A."/>
            <person name="Thomas B.C."/>
            <person name="Sharon I."/>
            <person name="Castelle C.J."/>
            <person name="Singh A."/>
            <person name="Wilkins M.J."/>
            <person name="Williams K.H."/>
            <person name="Banfield J.F."/>
        </authorList>
    </citation>
    <scope>NUCLEOTIDE SEQUENCE [LARGE SCALE GENOMIC DNA]</scope>
</reference>
<organism evidence="2 3">
    <name type="scientific">Candidatus Woesebacteria bacterium GW2011_GWC2_31_9</name>
    <dbReference type="NCBI Taxonomy" id="1618586"/>
    <lineage>
        <taxon>Bacteria</taxon>
        <taxon>Candidatus Woeseibacteriota</taxon>
    </lineage>
</organism>
<evidence type="ECO:0000313" key="2">
    <source>
        <dbReference type="EMBL" id="KKP31050.1"/>
    </source>
</evidence>
<dbReference type="InterPro" id="IPR025101">
    <property type="entry name" value="DUF4012"/>
</dbReference>
<keyword evidence="1" id="KW-1133">Transmembrane helix</keyword>
<dbReference type="Proteomes" id="UP000034803">
    <property type="component" value="Unassembled WGS sequence"/>
</dbReference>
<keyword evidence="1" id="KW-0472">Membrane</keyword>
<comment type="caution">
    <text evidence="2">The sequence shown here is derived from an EMBL/GenBank/DDBJ whole genome shotgun (WGS) entry which is preliminary data.</text>
</comment>
<proteinExistence type="predicted"/>